<protein>
    <recommendedName>
        <fullName evidence="4">Phage r1t holin</fullName>
    </recommendedName>
</protein>
<reference evidence="2 3" key="1">
    <citation type="journal article" date="2016" name="Appl. Environ. Microbiol.">
        <title>Function and Phylogeny of Bacterial Butyryl Coenzyme A:Acetate Transferases and Their Diversity in the Proximal Colon of Swine.</title>
        <authorList>
            <person name="Trachsel J."/>
            <person name="Bayles D.O."/>
            <person name="Looft T."/>
            <person name="Levine U.Y."/>
            <person name="Allen H.K."/>
        </authorList>
    </citation>
    <scope>NUCLEOTIDE SEQUENCE [LARGE SCALE GENOMIC DNA]</scope>
    <source>
        <strain evidence="2 3">68-3-10</strain>
    </source>
</reference>
<evidence type="ECO:0000313" key="2">
    <source>
        <dbReference type="EMBL" id="OLR55273.1"/>
    </source>
</evidence>
<proteinExistence type="predicted"/>
<evidence type="ECO:0000313" key="3">
    <source>
        <dbReference type="Proteomes" id="UP000187404"/>
    </source>
</evidence>
<organism evidence="2 3">
    <name type="scientific">Hornefia porci</name>
    <dbReference type="NCBI Taxonomy" id="2652292"/>
    <lineage>
        <taxon>Bacteria</taxon>
        <taxon>Bacillati</taxon>
        <taxon>Bacillota</taxon>
        <taxon>Clostridia</taxon>
        <taxon>Peptostreptococcales</taxon>
        <taxon>Anaerovoracaceae</taxon>
        <taxon>Hornefia</taxon>
    </lineage>
</organism>
<dbReference type="InterPro" id="IPR020109">
    <property type="entry name" value="Holin_r1t"/>
</dbReference>
<name>A0A1Q9JGG0_9FIRM</name>
<dbReference type="AlphaFoldDB" id="A0A1Q9JGG0"/>
<dbReference type="RefSeq" id="WP_075712267.1">
    <property type="nucleotide sequence ID" value="NZ_MJIE01000001.1"/>
</dbReference>
<sequence>MINRIWMKAAGVRAVKTMAQTAIATIGSAAVLSSVDWKMVVSAAVLAGLLSLLTSVAGLPEATGPSELTTEEAEGEDEDVPEEETEEEAK</sequence>
<accession>A0A1Q9JGG0</accession>
<feature type="compositionally biased region" description="Acidic residues" evidence="1">
    <location>
        <begin position="69"/>
        <end position="90"/>
    </location>
</feature>
<keyword evidence="3" id="KW-1185">Reference proteome</keyword>
<gene>
    <name evidence="2" type="ORF">BHK98_03850</name>
</gene>
<dbReference type="Pfam" id="PF16945">
    <property type="entry name" value="Phage_r1t_holin"/>
    <property type="match status" value="1"/>
</dbReference>
<evidence type="ECO:0000256" key="1">
    <source>
        <dbReference type="SAM" id="MobiDB-lite"/>
    </source>
</evidence>
<feature type="region of interest" description="Disordered" evidence="1">
    <location>
        <begin position="60"/>
        <end position="90"/>
    </location>
</feature>
<dbReference type="Proteomes" id="UP000187404">
    <property type="component" value="Unassembled WGS sequence"/>
</dbReference>
<dbReference type="STRING" id="1261640.BHK98_03850"/>
<comment type="caution">
    <text evidence="2">The sequence shown here is derived from an EMBL/GenBank/DDBJ whole genome shotgun (WGS) entry which is preliminary data.</text>
</comment>
<dbReference type="EMBL" id="MJIE01000001">
    <property type="protein sequence ID" value="OLR55273.1"/>
    <property type="molecule type" value="Genomic_DNA"/>
</dbReference>
<evidence type="ECO:0008006" key="4">
    <source>
        <dbReference type="Google" id="ProtNLM"/>
    </source>
</evidence>